<keyword evidence="3" id="KW-1185">Reference proteome</keyword>
<evidence type="ECO:0008006" key="4">
    <source>
        <dbReference type="Google" id="ProtNLM"/>
    </source>
</evidence>
<accession>A0ABP9V745</accession>
<dbReference type="EMBL" id="BAABRN010000006">
    <property type="protein sequence ID" value="GAA5501103.1"/>
    <property type="molecule type" value="Genomic_DNA"/>
</dbReference>
<gene>
    <name evidence="2" type="ORF">Dxin01_00834</name>
</gene>
<feature type="region of interest" description="Disordered" evidence="1">
    <location>
        <begin position="90"/>
        <end position="113"/>
    </location>
</feature>
<feature type="compositionally biased region" description="Basic and acidic residues" evidence="1">
    <location>
        <begin position="7"/>
        <end position="25"/>
    </location>
</feature>
<dbReference type="RefSeq" id="WP_353541077.1">
    <property type="nucleotide sequence ID" value="NZ_BAABRN010000006.1"/>
</dbReference>
<evidence type="ECO:0000313" key="2">
    <source>
        <dbReference type="EMBL" id="GAA5501103.1"/>
    </source>
</evidence>
<evidence type="ECO:0000256" key="1">
    <source>
        <dbReference type="SAM" id="MobiDB-lite"/>
    </source>
</evidence>
<proteinExistence type="predicted"/>
<feature type="compositionally biased region" description="Polar residues" evidence="1">
    <location>
        <begin position="104"/>
        <end position="113"/>
    </location>
</feature>
<feature type="region of interest" description="Disordered" evidence="1">
    <location>
        <begin position="1"/>
        <end position="25"/>
    </location>
</feature>
<comment type="caution">
    <text evidence="2">The sequence shown here is derived from an EMBL/GenBank/DDBJ whole genome shotgun (WGS) entry which is preliminary data.</text>
</comment>
<protein>
    <recommendedName>
        <fullName evidence="4">Transposase</fullName>
    </recommendedName>
</protein>
<name>A0ABP9V745_9DEIO</name>
<organism evidence="2 3">
    <name type="scientific">Deinococcus xinjiangensis</name>
    <dbReference type="NCBI Taxonomy" id="457454"/>
    <lineage>
        <taxon>Bacteria</taxon>
        <taxon>Thermotogati</taxon>
        <taxon>Deinococcota</taxon>
        <taxon>Deinococci</taxon>
        <taxon>Deinococcales</taxon>
        <taxon>Deinococcaceae</taxon>
        <taxon>Deinococcus</taxon>
    </lineage>
</organism>
<dbReference type="Proteomes" id="UP001458946">
    <property type="component" value="Unassembled WGS sequence"/>
</dbReference>
<sequence>MDTLEQQVHRAALEQQKRDQEELEARGQWADGKAIRRALLGVWTVQAWLKRRGLPAGEPVVGPLPQHPSMGWVNQQLQVLIPAWPRSSATYRPFGQRSGGPEQFSPTEFSKSE</sequence>
<reference evidence="2 3" key="1">
    <citation type="submission" date="2024-02" db="EMBL/GenBank/DDBJ databases">
        <title>Deinococcus xinjiangensis NBRC 107630.</title>
        <authorList>
            <person name="Ichikawa N."/>
            <person name="Katano-Makiyama Y."/>
            <person name="Hidaka K."/>
        </authorList>
    </citation>
    <scope>NUCLEOTIDE SEQUENCE [LARGE SCALE GENOMIC DNA]</scope>
    <source>
        <strain evidence="2 3">NBRC 107630</strain>
    </source>
</reference>
<evidence type="ECO:0000313" key="3">
    <source>
        <dbReference type="Proteomes" id="UP001458946"/>
    </source>
</evidence>